<evidence type="ECO:0000259" key="4">
    <source>
        <dbReference type="PROSITE" id="PS50075"/>
    </source>
</evidence>
<comment type="caution">
    <text evidence="5">The sequence shown here is derived from an EMBL/GenBank/DDBJ whole genome shotgun (WGS) entry which is preliminary data.</text>
</comment>
<feature type="domain" description="Carrier" evidence="4">
    <location>
        <begin position="54"/>
        <end position="131"/>
    </location>
</feature>
<dbReference type="EMBL" id="JADKMA010000274">
    <property type="protein sequence ID" value="MBO8196255.1"/>
    <property type="molecule type" value="Genomic_DNA"/>
</dbReference>
<dbReference type="Pfam" id="PF00550">
    <property type="entry name" value="PP-binding"/>
    <property type="match status" value="1"/>
</dbReference>
<organism evidence="5 6">
    <name type="scientific">Streptomyces oryzae</name>
    <dbReference type="NCBI Taxonomy" id="1434886"/>
    <lineage>
        <taxon>Bacteria</taxon>
        <taxon>Bacillati</taxon>
        <taxon>Actinomycetota</taxon>
        <taxon>Actinomycetes</taxon>
        <taxon>Kitasatosporales</taxon>
        <taxon>Streptomycetaceae</taxon>
        <taxon>Streptomyces</taxon>
    </lineage>
</organism>
<dbReference type="InterPro" id="IPR009081">
    <property type="entry name" value="PP-bd_ACP"/>
</dbReference>
<evidence type="ECO:0000256" key="1">
    <source>
        <dbReference type="ARBA" id="ARBA00022450"/>
    </source>
</evidence>
<evidence type="ECO:0000256" key="2">
    <source>
        <dbReference type="ARBA" id="ARBA00022553"/>
    </source>
</evidence>
<dbReference type="PROSITE" id="PS50075">
    <property type="entry name" value="CARRIER"/>
    <property type="match status" value="1"/>
</dbReference>
<accession>A0ABS3XLR9</accession>
<dbReference type="InterPro" id="IPR020806">
    <property type="entry name" value="PKS_PP-bd"/>
</dbReference>
<evidence type="ECO:0000256" key="3">
    <source>
        <dbReference type="SAM" id="MobiDB-lite"/>
    </source>
</evidence>
<dbReference type="SMART" id="SM01294">
    <property type="entry name" value="PKS_PP_betabranch"/>
    <property type="match status" value="1"/>
</dbReference>
<keyword evidence="2" id="KW-0597">Phosphoprotein</keyword>
<reference evidence="5 6" key="1">
    <citation type="submission" date="2020-11" db="EMBL/GenBank/DDBJ databases">
        <title>Streptomyces spirodelae sp. nov., isolated from duckweed.</title>
        <authorList>
            <person name="Saimee Y."/>
            <person name="Duangmal K."/>
        </authorList>
    </citation>
    <scope>NUCLEOTIDE SEQUENCE [LARGE SCALE GENOMIC DNA]</scope>
    <source>
        <strain evidence="5 6">S16-07</strain>
    </source>
</reference>
<evidence type="ECO:0000313" key="6">
    <source>
        <dbReference type="Proteomes" id="UP001519064"/>
    </source>
</evidence>
<evidence type="ECO:0000313" key="5">
    <source>
        <dbReference type="EMBL" id="MBO8196255.1"/>
    </source>
</evidence>
<sequence>MPQPPDAVPEPQAAAPGAVPQPLPAVDAGPAPDAGPAVDEPRQGPAAEQPAARADRERIKSLTTQRLARALRVPPGELSPRRAFAELGVDSITGMSFVAELGEELGLELDAALLYDHTTIDRLTDHLTDLVDNASGGQR</sequence>
<protein>
    <recommendedName>
        <fullName evidence="4">Carrier domain-containing protein</fullName>
    </recommendedName>
</protein>
<dbReference type="Proteomes" id="UP001519064">
    <property type="component" value="Unassembled WGS sequence"/>
</dbReference>
<dbReference type="InterPro" id="IPR036736">
    <property type="entry name" value="ACP-like_sf"/>
</dbReference>
<gene>
    <name evidence="5" type="ORF">ITI46_32130</name>
</gene>
<keyword evidence="1" id="KW-0596">Phosphopantetheine</keyword>
<dbReference type="Gene3D" id="1.10.1200.10">
    <property type="entry name" value="ACP-like"/>
    <property type="match status" value="1"/>
</dbReference>
<feature type="compositionally biased region" description="Low complexity" evidence="3">
    <location>
        <begin position="9"/>
        <end position="38"/>
    </location>
</feature>
<dbReference type="SUPFAM" id="SSF47336">
    <property type="entry name" value="ACP-like"/>
    <property type="match status" value="1"/>
</dbReference>
<name>A0ABS3XLR9_9ACTN</name>
<proteinExistence type="predicted"/>
<dbReference type="SMART" id="SM00823">
    <property type="entry name" value="PKS_PP"/>
    <property type="match status" value="1"/>
</dbReference>
<feature type="region of interest" description="Disordered" evidence="3">
    <location>
        <begin position="1"/>
        <end position="68"/>
    </location>
</feature>
<keyword evidence="6" id="KW-1185">Reference proteome</keyword>